<reference evidence="1 2" key="1">
    <citation type="submission" date="2016-12" db="EMBL/GenBank/DDBJ databases">
        <authorList>
            <person name="Song W.-J."/>
            <person name="Kurnit D.M."/>
        </authorList>
    </citation>
    <scope>NUCLEOTIDE SEQUENCE [LARGE SCALE GENOMIC DNA]</scope>
    <source>
        <strain evidence="1 2">DSM 18488</strain>
    </source>
</reference>
<keyword evidence="2" id="KW-1185">Reference proteome</keyword>
<proteinExistence type="predicted"/>
<sequence length="147" mass="17676">MQFEDNRLDYKHLDWLKKTIKPRTLWMKVGVFYTELVNIAKGNIIVSFGETPPDLIELLRANFEWEVEEARALLLFYCCIGTVKITKTLPGDRRHLESAWCVDYKLDEFEEYTKRYEENTDYYMDIIQGRITIDDLREIKRLSLQRQ</sequence>
<dbReference type="EMBL" id="FRFE01000030">
    <property type="protein sequence ID" value="SHO51954.1"/>
    <property type="molecule type" value="Genomic_DNA"/>
</dbReference>
<gene>
    <name evidence="1" type="ORF">SAMN02745220_04301</name>
</gene>
<dbReference type="RefSeq" id="WP_073615714.1">
    <property type="nucleotide sequence ID" value="NZ_FRFE01000030.1"/>
</dbReference>
<dbReference type="AlphaFoldDB" id="A0A1M7YH16"/>
<name>A0A1M7YH16_9BACT</name>
<dbReference type="Proteomes" id="UP000184603">
    <property type="component" value="Unassembled WGS sequence"/>
</dbReference>
<accession>A0A1M7YH16</accession>
<protein>
    <submittedName>
        <fullName evidence="1">Uncharacterized protein</fullName>
    </submittedName>
</protein>
<evidence type="ECO:0000313" key="2">
    <source>
        <dbReference type="Proteomes" id="UP000184603"/>
    </source>
</evidence>
<organism evidence="1 2">
    <name type="scientific">Desulfopila aestuarii DSM 18488</name>
    <dbReference type="NCBI Taxonomy" id="1121416"/>
    <lineage>
        <taxon>Bacteria</taxon>
        <taxon>Pseudomonadati</taxon>
        <taxon>Thermodesulfobacteriota</taxon>
        <taxon>Desulfobulbia</taxon>
        <taxon>Desulfobulbales</taxon>
        <taxon>Desulfocapsaceae</taxon>
        <taxon>Desulfopila</taxon>
    </lineage>
</organism>
<evidence type="ECO:0000313" key="1">
    <source>
        <dbReference type="EMBL" id="SHO51954.1"/>
    </source>
</evidence>